<organism evidence="1 2">
    <name type="scientific">Taxus chinensis</name>
    <name type="common">Chinese yew</name>
    <name type="synonym">Taxus wallichiana var. chinensis</name>
    <dbReference type="NCBI Taxonomy" id="29808"/>
    <lineage>
        <taxon>Eukaryota</taxon>
        <taxon>Viridiplantae</taxon>
        <taxon>Streptophyta</taxon>
        <taxon>Embryophyta</taxon>
        <taxon>Tracheophyta</taxon>
        <taxon>Spermatophyta</taxon>
        <taxon>Pinopsida</taxon>
        <taxon>Pinidae</taxon>
        <taxon>Conifers II</taxon>
        <taxon>Cupressales</taxon>
        <taxon>Taxaceae</taxon>
        <taxon>Taxus</taxon>
    </lineage>
</organism>
<sequence length="116" mass="13376">ILSEACTKLRESRDQLVDATNDIEEKMSRIFAKVLGESLKILPADDLYKKIQESIQYEPTSIFDLTSIDKFIRIKNVLESLRKLNKRLKKLFGNASYTQETYEVLSDNSSVPDEDE</sequence>
<reference evidence="1 2" key="1">
    <citation type="journal article" date="2021" name="Nat. Plants">
        <title>The Taxus genome provides insights into paclitaxel biosynthesis.</title>
        <authorList>
            <person name="Xiong X."/>
            <person name="Gou J."/>
            <person name="Liao Q."/>
            <person name="Li Y."/>
            <person name="Zhou Q."/>
            <person name="Bi G."/>
            <person name="Li C."/>
            <person name="Du R."/>
            <person name="Wang X."/>
            <person name="Sun T."/>
            <person name="Guo L."/>
            <person name="Liang H."/>
            <person name="Lu P."/>
            <person name="Wu Y."/>
            <person name="Zhang Z."/>
            <person name="Ro D.K."/>
            <person name="Shang Y."/>
            <person name="Huang S."/>
            <person name="Yan J."/>
        </authorList>
    </citation>
    <scope>NUCLEOTIDE SEQUENCE [LARGE SCALE GENOMIC DNA]</scope>
    <source>
        <strain evidence="1">Ta-2019</strain>
    </source>
</reference>
<feature type="non-terminal residue" evidence="1">
    <location>
        <position position="116"/>
    </location>
</feature>
<proteinExistence type="predicted"/>
<evidence type="ECO:0000313" key="2">
    <source>
        <dbReference type="Proteomes" id="UP000824469"/>
    </source>
</evidence>
<accession>A0AA38LN62</accession>
<feature type="non-terminal residue" evidence="1">
    <location>
        <position position="1"/>
    </location>
</feature>
<evidence type="ECO:0000313" key="1">
    <source>
        <dbReference type="EMBL" id="KAH9327427.1"/>
    </source>
</evidence>
<keyword evidence="2" id="KW-1185">Reference proteome</keyword>
<gene>
    <name evidence="1" type="ORF">KI387_007605</name>
</gene>
<dbReference type="EMBL" id="JAHRHJ020000002">
    <property type="protein sequence ID" value="KAH9327427.1"/>
    <property type="molecule type" value="Genomic_DNA"/>
</dbReference>
<comment type="caution">
    <text evidence="1">The sequence shown here is derived from an EMBL/GenBank/DDBJ whole genome shotgun (WGS) entry which is preliminary data.</text>
</comment>
<dbReference type="Proteomes" id="UP000824469">
    <property type="component" value="Unassembled WGS sequence"/>
</dbReference>
<name>A0AA38LN62_TAXCH</name>
<dbReference type="AlphaFoldDB" id="A0AA38LN62"/>
<protein>
    <submittedName>
        <fullName evidence="1">Uncharacterized protein</fullName>
    </submittedName>
</protein>